<reference evidence="12 13" key="1">
    <citation type="submission" date="2016-10" db="EMBL/GenBank/DDBJ databases">
        <title>Draft genome sequence of Coniochaeta ligniaria NRRL30616, a lignocellulolytic fungus for bioabatement of inhibitors in plant biomass hydrolysates.</title>
        <authorList>
            <consortium name="DOE Joint Genome Institute"/>
            <person name="Jimenez D.J."/>
            <person name="Hector R.E."/>
            <person name="Riley R."/>
            <person name="Sun H."/>
            <person name="Grigoriev I.V."/>
            <person name="Van Elsas J.D."/>
            <person name="Nichols N.N."/>
        </authorList>
    </citation>
    <scope>NUCLEOTIDE SEQUENCE [LARGE SCALE GENOMIC DNA]</scope>
    <source>
        <strain evidence="12 13">NRRL 30616</strain>
    </source>
</reference>
<accession>A0A1J7IEZ3</accession>
<evidence type="ECO:0000256" key="7">
    <source>
        <dbReference type="ARBA" id="ARBA00018400"/>
    </source>
</evidence>
<comment type="similarity">
    <text evidence="4">Belongs to the YAE1 family.</text>
</comment>
<evidence type="ECO:0000256" key="5">
    <source>
        <dbReference type="ARBA" id="ARBA00011427"/>
    </source>
</evidence>
<evidence type="ECO:0000256" key="4">
    <source>
        <dbReference type="ARBA" id="ARBA00007096"/>
    </source>
</evidence>
<evidence type="ECO:0000256" key="9">
    <source>
        <dbReference type="ARBA" id="ARBA00023242"/>
    </source>
</evidence>
<dbReference type="AlphaFoldDB" id="A0A1J7IEZ3"/>
<evidence type="ECO:0000256" key="6">
    <source>
        <dbReference type="ARBA" id="ARBA00017286"/>
    </source>
</evidence>
<feature type="compositionally biased region" description="Low complexity" evidence="10">
    <location>
        <begin position="44"/>
        <end position="60"/>
    </location>
</feature>
<gene>
    <name evidence="12" type="ORF">CONLIGDRAFT_647749</name>
</gene>
<dbReference type="STRING" id="1408157.A0A1J7IEZ3"/>
<feature type="domain" description="Essential protein Yae1 N-terminal" evidence="11">
    <location>
        <begin position="76"/>
        <end position="114"/>
    </location>
</feature>
<dbReference type="Proteomes" id="UP000182658">
    <property type="component" value="Unassembled WGS sequence"/>
</dbReference>
<sequence length="213" mass="22392">MLLRSTSDPDIFNSMAGGPPSRSPSPHEPPSHTNDALDDVWGDSAPSSPSLLPSFQTPSSHPSDIPRLQQEHATAGYRDGITAAKAASAQAGFDEGFGLGAVIGARAGRVLGVIEGLAGAVPADEGLKGLLEEARRELGVVSIFGPEYWDREGVWRYEVAAGDGEGKGEEEIVFADVAGAHPLVRKWEGVLAEEARRWGVDLEVLSGEEGVLV</sequence>
<evidence type="ECO:0000313" key="13">
    <source>
        <dbReference type="Proteomes" id="UP000182658"/>
    </source>
</evidence>
<comment type="function">
    <text evidence="1">The complex LTO1:YAE1 may function as a target specific adapter that probably recruits apo-RPLI1 to the cytosolic iron-sulfur protein assembly (CIA) complex machinery. May be required for biogenesis of the large ribosomal subunit and initiation of translation.</text>
</comment>
<comment type="subcellular location">
    <subcellularLocation>
        <location evidence="3">Cytoplasm</location>
    </subcellularLocation>
    <subcellularLocation>
        <location evidence="2">Nucleus</location>
    </subcellularLocation>
</comment>
<protein>
    <recommendedName>
        <fullName evidence="7">Protein YAE1</fullName>
    </recommendedName>
    <alternativeName>
        <fullName evidence="6">Protein yae1</fullName>
    </alternativeName>
</protein>
<dbReference type="PANTHER" id="PTHR18829">
    <property type="entry name" value="PROTEIN YAE1 HOMOLOG"/>
    <property type="match status" value="1"/>
</dbReference>
<dbReference type="InterPro" id="IPR038881">
    <property type="entry name" value="Yae1-like"/>
</dbReference>
<name>A0A1J7IEZ3_9PEZI</name>
<evidence type="ECO:0000256" key="10">
    <source>
        <dbReference type="SAM" id="MobiDB-lite"/>
    </source>
</evidence>
<dbReference type="InParanoid" id="A0A1J7IEZ3"/>
<dbReference type="PANTHER" id="PTHR18829:SF0">
    <property type="entry name" value="PROTEIN YAE1 HOMOLOG"/>
    <property type="match status" value="1"/>
</dbReference>
<dbReference type="Pfam" id="PF09811">
    <property type="entry name" value="Yae1_N"/>
    <property type="match status" value="1"/>
</dbReference>
<evidence type="ECO:0000256" key="8">
    <source>
        <dbReference type="ARBA" id="ARBA00022490"/>
    </source>
</evidence>
<dbReference type="GO" id="GO:0005634">
    <property type="term" value="C:nucleus"/>
    <property type="evidence" value="ECO:0007669"/>
    <property type="project" value="UniProtKB-SubCell"/>
</dbReference>
<dbReference type="InterPro" id="IPR019191">
    <property type="entry name" value="Essential_protein_Yae1_N"/>
</dbReference>
<keyword evidence="13" id="KW-1185">Reference proteome</keyword>
<evidence type="ECO:0000256" key="1">
    <source>
        <dbReference type="ARBA" id="ARBA00003836"/>
    </source>
</evidence>
<comment type="subunit">
    <text evidence="5">May form a complex with LTO1.</text>
</comment>
<dbReference type="OrthoDB" id="20086at2759"/>
<organism evidence="12 13">
    <name type="scientific">Coniochaeta ligniaria NRRL 30616</name>
    <dbReference type="NCBI Taxonomy" id="1408157"/>
    <lineage>
        <taxon>Eukaryota</taxon>
        <taxon>Fungi</taxon>
        <taxon>Dikarya</taxon>
        <taxon>Ascomycota</taxon>
        <taxon>Pezizomycotina</taxon>
        <taxon>Sordariomycetes</taxon>
        <taxon>Sordariomycetidae</taxon>
        <taxon>Coniochaetales</taxon>
        <taxon>Coniochaetaceae</taxon>
        <taxon>Coniochaeta</taxon>
    </lineage>
</organism>
<evidence type="ECO:0000259" key="11">
    <source>
        <dbReference type="Pfam" id="PF09811"/>
    </source>
</evidence>
<dbReference type="EMBL" id="KV875101">
    <property type="protein sequence ID" value="OIW26030.1"/>
    <property type="molecule type" value="Genomic_DNA"/>
</dbReference>
<dbReference type="GO" id="GO:0005737">
    <property type="term" value="C:cytoplasm"/>
    <property type="evidence" value="ECO:0007669"/>
    <property type="project" value="UniProtKB-SubCell"/>
</dbReference>
<evidence type="ECO:0000256" key="3">
    <source>
        <dbReference type="ARBA" id="ARBA00004496"/>
    </source>
</evidence>
<keyword evidence="8" id="KW-0963">Cytoplasm</keyword>
<keyword evidence="9" id="KW-0539">Nucleus</keyword>
<feature type="region of interest" description="Disordered" evidence="10">
    <location>
        <begin position="1"/>
        <end position="66"/>
    </location>
</feature>
<proteinExistence type="inferred from homology"/>
<evidence type="ECO:0000256" key="2">
    <source>
        <dbReference type="ARBA" id="ARBA00004123"/>
    </source>
</evidence>
<evidence type="ECO:0000313" key="12">
    <source>
        <dbReference type="EMBL" id="OIW26030.1"/>
    </source>
</evidence>